<keyword evidence="1" id="KW-0132">Cell division</keyword>
<evidence type="ECO:0000259" key="7">
    <source>
        <dbReference type="SMART" id="SM00385"/>
    </source>
</evidence>
<reference evidence="9" key="1">
    <citation type="journal article" date="2020" name="Nat. Commun.">
        <title>Genome assembly of wild tea tree DASZ reveals pedigree and selection history of tea varieties.</title>
        <authorList>
            <person name="Zhang W."/>
            <person name="Zhang Y."/>
            <person name="Qiu H."/>
            <person name="Guo Y."/>
            <person name="Wan H."/>
            <person name="Zhang X."/>
            <person name="Scossa F."/>
            <person name="Alseekh S."/>
            <person name="Zhang Q."/>
            <person name="Wang P."/>
            <person name="Xu L."/>
            <person name="Schmidt M.H."/>
            <person name="Jia X."/>
            <person name="Li D."/>
            <person name="Zhu A."/>
            <person name="Guo F."/>
            <person name="Chen W."/>
            <person name="Ni D."/>
            <person name="Usadel B."/>
            <person name="Fernie A.R."/>
            <person name="Wen W."/>
        </authorList>
    </citation>
    <scope>NUCLEOTIDE SEQUENCE [LARGE SCALE GENOMIC DNA]</scope>
    <source>
        <strain evidence="9">cv. G240</strain>
    </source>
</reference>
<dbReference type="EMBL" id="JACBKZ010000003">
    <property type="protein sequence ID" value="KAF5955774.1"/>
    <property type="molecule type" value="Genomic_DNA"/>
</dbReference>
<dbReference type="InterPro" id="IPR013763">
    <property type="entry name" value="Cyclin-like_dom"/>
</dbReference>
<keyword evidence="2 5" id="KW-0195">Cyclin</keyword>
<evidence type="ECO:0000256" key="4">
    <source>
        <dbReference type="ARBA" id="ARBA00061204"/>
    </source>
</evidence>
<dbReference type="Proteomes" id="UP000593564">
    <property type="component" value="Unassembled WGS sequence"/>
</dbReference>
<feature type="domain" description="Cyclin-like" evidence="7">
    <location>
        <begin position="181"/>
        <end position="266"/>
    </location>
</feature>
<evidence type="ECO:0000256" key="3">
    <source>
        <dbReference type="ARBA" id="ARBA00023306"/>
    </source>
</evidence>
<dbReference type="PANTHER" id="PTHR10026">
    <property type="entry name" value="CYCLIN"/>
    <property type="match status" value="1"/>
</dbReference>
<feature type="domain" description="Cyclin-like" evidence="7">
    <location>
        <begin position="66"/>
        <end position="168"/>
    </location>
</feature>
<dbReference type="Gene3D" id="1.10.472.10">
    <property type="entry name" value="Cyclin-like"/>
    <property type="match status" value="2"/>
</dbReference>
<evidence type="ECO:0000256" key="6">
    <source>
        <dbReference type="SAM" id="MobiDB-lite"/>
    </source>
</evidence>
<comment type="caution">
    <text evidence="8">The sequence shown here is derived from an EMBL/GenBank/DDBJ whole genome shotgun (WGS) entry which is preliminary data.</text>
</comment>
<dbReference type="InterPro" id="IPR006671">
    <property type="entry name" value="Cyclin_N"/>
</dbReference>
<sequence>MVGQLPGNPSQDRNLREIPTVHMPKEPWCLARKWYFSRQEVEDHSPSRKDGIQYEEESELRKLYCSFLQELGRELNVPQLTIATAIMLCHRFYMRQSHAKNDWQTIATVSMFLACKAEETPRWLSDVAVVAYKLLYRCDHSASQRIRQKDVYDKQKELIVIGERLLLSTIAFDLNIEHPYKPLVEALKRLGISDKDIVKMAWNFVNDWLRTTLCLQYKPHYIAAGSMYLAAKLKKLKLPTEKGKVWWMQFDVSPKQLEVVIQQMLWLLEKIQKQAPPPMLGKVKEMPNIPHSAIISGSNVTQYLGHGATVNTGGFVKSATSISPESCIMSSSNVPYYTGDGAMVDARGLTKSSISSTPQSCIVSCSNDTGHGAMVDAGRLVKSTMSKCSENEASSDFHVSMKESLHCQASDCASANSAVEDDGGDGKPKAGESDQNSSSKIVSVHGGDGKIDVNRIREALKRRRCERTVNKKLVEAMDDSEAWIERELENGIELESASVDKRRRRD</sequence>
<dbReference type="GO" id="GO:0016538">
    <property type="term" value="F:cyclin-dependent protein serine/threonine kinase regulator activity"/>
    <property type="evidence" value="ECO:0007669"/>
    <property type="project" value="InterPro"/>
</dbReference>
<accession>A0A7J7HUM4</accession>
<organism evidence="8 9">
    <name type="scientific">Camellia sinensis</name>
    <name type="common">Tea plant</name>
    <name type="synonym">Thea sinensis</name>
    <dbReference type="NCBI Taxonomy" id="4442"/>
    <lineage>
        <taxon>Eukaryota</taxon>
        <taxon>Viridiplantae</taxon>
        <taxon>Streptophyta</taxon>
        <taxon>Embryophyta</taxon>
        <taxon>Tracheophyta</taxon>
        <taxon>Spermatophyta</taxon>
        <taxon>Magnoliopsida</taxon>
        <taxon>eudicotyledons</taxon>
        <taxon>Gunneridae</taxon>
        <taxon>Pentapetalae</taxon>
        <taxon>asterids</taxon>
        <taxon>Ericales</taxon>
        <taxon>Theaceae</taxon>
        <taxon>Camellia</taxon>
    </lineage>
</organism>
<evidence type="ECO:0000313" key="9">
    <source>
        <dbReference type="Proteomes" id="UP000593564"/>
    </source>
</evidence>
<keyword evidence="3" id="KW-0131">Cell cycle</keyword>
<dbReference type="SUPFAM" id="SSF47954">
    <property type="entry name" value="Cyclin-like"/>
    <property type="match status" value="2"/>
</dbReference>
<reference evidence="8 9" key="2">
    <citation type="submission" date="2020-07" db="EMBL/GenBank/DDBJ databases">
        <title>Genome assembly of wild tea tree DASZ reveals pedigree and selection history of tea varieties.</title>
        <authorList>
            <person name="Zhang W."/>
        </authorList>
    </citation>
    <scope>NUCLEOTIDE SEQUENCE [LARGE SCALE GENOMIC DNA]</scope>
    <source>
        <strain evidence="9">cv. G240</strain>
        <tissue evidence="8">Leaf</tissue>
    </source>
</reference>
<evidence type="ECO:0000313" key="8">
    <source>
        <dbReference type="EMBL" id="KAF5955774.1"/>
    </source>
</evidence>
<proteinExistence type="inferred from homology"/>
<dbReference type="GO" id="GO:0006357">
    <property type="term" value="P:regulation of transcription by RNA polymerase II"/>
    <property type="evidence" value="ECO:0007669"/>
    <property type="project" value="InterPro"/>
</dbReference>
<name>A0A7J7HUM4_CAMSI</name>
<protein>
    <recommendedName>
        <fullName evidence="7">Cyclin-like domain-containing protein</fullName>
    </recommendedName>
</protein>
<evidence type="ECO:0000256" key="2">
    <source>
        <dbReference type="ARBA" id="ARBA00023127"/>
    </source>
</evidence>
<dbReference type="GO" id="GO:0051301">
    <property type="term" value="P:cell division"/>
    <property type="evidence" value="ECO:0007669"/>
    <property type="project" value="UniProtKB-KW"/>
</dbReference>
<keyword evidence="9" id="KW-1185">Reference proteome</keyword>
<dbReference type="InterPro" id="IPR036915">
    <property type="entry name" value="Cyclin-like_sf"/>
</dbReference>
<dbReference type="FunFam" id="1.10.472.10:FF:000081">
    <property type="entry name" value="Cyclin family protein"/>
    <property type="match status" value="1"/>
</dbReference>
<comment type="similarity">
    <text evidence="4">Belongs to the cyclin family. Cyclin T subfamily.</text>
</comment>
<dbReference type="AlphaFoldDB" id="A0A7J7HUM4"/>
<dbReference type="Pfam" id="PF00134">
    <property type="entry name" value="Cyclin_N"/>
    <property type="match status" value="1"/>
</dbReference>
<dbReference type="InterPro" id="IPR043198">
    <property type="entry name" value="Cyclin/Ssn8"/>
</dbReference>
<dbReference type="SMART" id="SM00385">
    <property type="entry name" value="CYCLIN"/>
    <property type="match status" value="2"/>
</dbReference>
<gene>
    <name evidence="8" type="ORF">HYC85_008630</name>
</gene>
<evidence type="ECO:0000256" key="5">
    <source>
        <dbReference type="RuleBase" id="RU000383"/>
    </source>
</evidence>
<evidence type="ECO:0000256" key="1">
    <source>
        <dbReference type="ARBA" id="ARBA00022618"/>
    </source>
</evidence>
<feature type="region of interest" description="Disordered" evidence="6">
    <location>
        <begin position="416"/>
        <end position="447"/>
    </location>
</feature>